<evidence type="ECO:0000313" key="1">
    <source>
        <dbReference type="EMBL" id="KAJ9601370.1"/>
    </source>
</evidence>
<keyword evidence="2" id="KW-1185">Reference proteome</keyword>
<dbReference type="Proteomes" id="UP001233999">
    <property type="component" value="Unassembled WGS sequence"/>
</dbReference>
<feature type="non-terminal residue" evidence="1">
    <location>
        <position position="71"/>
    </location>
</feature>
<dbReference type="EMBL" id="JASPKZ010000020">
    <property type="protein sequence ID" value="KAJ9601370.1"/>
    <property type="molecule type" value="Genomic_DNA"/>
</dbReference>
<name>A0AAD8ALI8_DIPPU</name>
<evidence type="ECO:0000313" key="2">
    <source>
        <dbReference type="Proteomes" id="UP001233999"/>
    </source>
</evidence>
<feature type="non-terminal residue" evidence="1">
    <location>
        <position position="1"/>
    </location>
</feature>
<reference evidence="1" key="1">
    <citation type="journal article" date="2023" name="IScience">
        <title>Live-bearing cockroach genome reveals convergent evolutionary mechanisms linked to viviparity in insects and beyond.</title>
        <authorList>
            <person name="Fouks B."/>
            <person name="Harrison M.C."/>
            <person name="Mikhailova A.A."/>
            <person name="Marchal E."/>
            <person name="English S."/>
            <person name="Carruthers M."/>
            <person name="Jennings E.C."/>
            <person name="Chiamaka E.L."/>
            <person name="Frigard R.A."/>
            <person name="Pippel M."/>
            <person name="Attardo G.M."/>
            <person name="Benoit J.B."/>
            <person name="Bornberg-Bauer E."/>
            <person name="Tobe S.S."/>
        </authorList>
    </citation>
    <scope>NUCLEOTIDE SEQUENCE</scope>
    <source>
        <strain evidence="1">Stay&amp;Tobe</strain>
    </source>
</reference>
<organism evidence="1 2">
    <name type="scientific">Diploptera punctata</name>
    <name type="common">Pacific beetle cockroach</name>
    <dbReference type="NCBI Taxonomy" id="6984"/>
    <lineage>
        <taxon>Eukaryota</taxon>
        <taxon>Metazoa</taxon>
        <taxon>Ecdysozoa</taxon>
        <taxon>Arthropoda</taxon>
        <taxon>Hexapoda</taxon>
        <taxon>Insecta</taxon>
        <taxon>Pterygota</taxon>
        <taxon>Neoptera</taxon>
        <taxon>Polyneoptera</taxon>
        <taxon>Dictyoptera</taxon>
        <taxon>Blattodea</taxon>
        <taxon>Blaberoidea</taxon>
        <taxon>Blaberidae</taxon>
        <taxon>Diplopterinae</taxon>
        <taxon>Diploptera</taxon>
    </lineage>
</organism>
<accession>A0AAD8ALI8</accession>
<protein>
    <submittedName>
        <fullName evidence="1">Uncharacterized protein</fullName>
    </submittedName>
</protein>
<proteinExistence type="predicted"/>
<sequence length="71" mass="8311">KNLIISIPSIFRGVTPLPRISPKMNSNSIYIIQLSPPNFIDNSYYMTSNTILLSKNFIFILHYFKKRFETL</sequence>
<reference evidence="1" key="2">
    <citation type="submission" date="2023-05" db="EMBL/GenBank/DDBJ databases">
        <authorList>
            <person name="Fouks B."/>
        </authorList>
    </citation>
    <scope>NUCLEOTIDE SEQUENCE</scope>
    <source>
        <strain evidence="1">Stay&amp;Tobe</strain>
        <tissue evidence="1">Testes</tissue>
    </source>
</reference>
<dbReference type="AlphaFoldDB" id="A0AAD8ALI8"/>
<comment type="caution">
    <text evidence="1">The sequence shown here is derived from an EMBL/GenBank/DDBJ whole genome shotgun (WGS) entry which is preliminary data.</text>
</comment>
<gene>
    <name evidence="1" type="ORF">L9F63_000461</name>
</gene>